<reference evidence="1 2" key="1">
    <citation type="submission" date="2017-03" db="EMBL/GenBank/DDBJ databases">
        <title>Genomes of endolithic fungi from Antarctica.</title>
        <authorList>
            <person name="Coleine C."/>
            <person name="Masonjones S."/>
            <person name="Stajich J.E."/>
        </authorList>
    </citation>
    <scope>NUCLEOTIDE SEQUENCE [LARGE SCALE GENOMIC DNA]</scope>
    <source>
        <strain evidence="1 2">CCFEE 5311</strain>
    </source>
</reference>
<protein>
    <submittedName>
        <fullName evidence="1">Uncharacterized protein</fullName>
    </submittedName>
</protein>
<accession>A0A4U0TMQ5</accession>
<proteinExistence type="predicted"/>
<dbReference type="Proteomes" id="UP000310066">
    <property type="component" value="Unassembled WGS sequence"/>
</dbReference>
<sequence>MARTPSPEVACISRMNAFLADATATTLSIKQDDVPTLQWGFKFFRYFDEEREDHTVVAVTKTKRQWREQHEAWRKRCTEARNALSGLPQAKLQECLATQYDAIVNLGIVRCADRHKENIRFLAHPVRELLLDYLVYVMPLRQISLGHQSPGALVSPFLWESKGRVWTESELSWCLEEASCWAGIPRLPISNWRQSTVAIVEIKFASHISCFEATEGDEDAEKLDDTSKVMTKQRNHKTQTVNRVYANQTGASFGNVWDGLIRINLRASTLWQNIWGVETILKTRKRGRDGELSESLRS</sequence>
<dbReference type="OrthoDB" id="3554968at2759"/>
<organism evidence="1 2">
    <name type="scientific">Friedmanniomyces endolithicus</name>
    <dbReference type="NCBI Taxonomy" id="329885"/>
    <lineage>
        <taxon>Eukaryota</taxon>
        <taxon>Fungi</taxon>
        <taxon>Dikarya</taxon>
        <taxon>Ascomycota</taxon>
        <taxon>Pezizomycotina</taxon>
        <taxon>Dothideomycetes</taxon>
        <taxon>Dothideomycetidae</taxon>
        <taxon>Mycosphaerellales</taxon>
        <taxon>Teratosphaeriaceae</taxon>
        <taxon>Friedmanniomyces</taxon>
    </lineage>
</organism>
<gene>
    <name evidence="1" type="ORF">B0A54_17962</name>
</gene>
<name>A0A4U0TMQ5_9PEZI</name>
<comment type="caution">
    <text evidence="1">The sequence shown here is derived from an EMBL/GenBank/DDBJ whole genome shotgun (WGS) entry which is preliminary data.</text>
</comment>
<dbReference type="EMBL" id="NAJP01000227">
    <property type="protein sequence ID" value="TKA23250.1"/>
    <property type="molecule type" value="Genomic_DNA"/>
</dbReference>
<evidence type="ECO:0000313" key="2">
    <source>
        <dbReference type="Proteomes" id="UP000310066"/>
    </source>
</evidence>
<evidence type="ECO:0000313" key="1">
    <source>
        <dbReference type="EMBL" id="TKA23250.1"/>
    </source>
</evidence>
<dbReference type="AlphaFoldDB" id="A0A4U0TMQ5"/>